<dbReference type="InterPro" id="IPR050679">
    <property type="entry name" value="Bact_HTH_transcr_reg"/>
</dbReference>
<evidence type="ECO:0000256" key="1">
    <source>
        <dbReference type="ARBA" id="ARBA00023015"/>
    </source>
</evidence>
<accession>A0A848CL20</accession>
<dbReference type="PANTHER" id="PTHR44846">
    <property type="entry name" value="MANNOSYL-D-GLYCERATE TRANSPORT/METABOLISM SYSTEM REPRESSOR MNGR-RELATED"/>
    <property type="match status" value="1"/>
</dbReference>
<organism evidence="4 5">
    <name type="scientific">Desulfovibrio piger</name>
    <dbReference type="NCBI Taxonomy" id="901"/>
    <lineage>
        <taxon>Bacteria</taxon>
        <taxon>Pseudomonadati</taxon>
        <taxon>Thermodesulfobacteriota</taxon>
        <taxon>Desulfovibrionia</taxon>
        <taxon>Desulfovibrionales</taxon>
        <taxon>Desulfovibrionaceae</taxon>
        <taxon>Desulfovibrio</taxon>
    </lineage>
</organism>
<reference evidence="4 5" key="1">
    <citation type="submission" date="2020-04" db="EMBL/GenBank/DDBJ databases">
        <authorList>
            <person name="Hitch T.C.A."/>
            <person name="Wylensek D."/>
            <person name="Clavel T."/>
        </authorList>
    </citation>
    <scope>NUCLEOTIDE SEQUENCE [LARGE SCALE GENOMIC DNA]</scope>
    <source>
        <strain evidence="4 5">PG-251-APC-1</strain>
    </source>
</reference>
<keyword evidence="1" id="KW-0805">Transcription regulation</keyword>
<sequence>MQPLQLSPRYSEALPMYYRLQQTLIDKIICQDWKAGMQLPSEREIAATMGISVGTVRKALENMVHKGYLSRIQGKGTFVAENTLDRNNVKYYRLRKSLTDQDTSLRVRTISIAKASRTDPVISDFSPAPDIQEFLKVSRVFLGKDGETFCPVVMSESYIPLPFGEGLMNISPAEMEELSLYLLIEKYCHFPVLRSCEQLGVECASRDVAHYLEEKEGTPMIRSNMLSMTYEDRIVEFRRSLIRPCPFGLMRFHEFRK</sequence>
<evidence type="ECO:0000313" key="5">
    <source>
        <dbReference type="Proteomes" id="UP000522333"/>
    </source>
</evidence>
<evidence type="ECO:0000256" key="2">
    <source>
        <dbReference type="ARBA" id="ARBA00023125"/>
    </source>
</evidence>
<dbReference type="Pfam" id="PF00392">
    <property type="entry name" value="GntR"/>
    <property type="match status" value="1"/>
</dbReference>
<keyword evidence="3" id="KW-0804">Transcription</keyword>
<dbReference type="Gene3D" id="1.10.10.10">
    <property type="entry name" value="Winged helix-like DNA-binding domain superfamily/Winged helix DNA-binding domain"/>
    <property type="match status" value="1"/>
</dbReference>
<dbReference type="PANTHER" id="PTHR44846:SF1">
    <property type="entry name" value="MANNOSYL-D-GLYCERATE TRANSPORT_METABOLISM SYSTEM REPRESSOR MNGR-RELATED"/>
    <property type="match status" value="1"/>
</dbReference>
<dbReference type="InterPro" id="IPR028978">
    <property type="entry name" value="Chorismate_lyase_/UTRA_dom_sf"/>
</dbReference>
<dbReference type="EMBL" id="JABAFY010000059">
    <property type="protein sequence ID" value="NME53043.1"/>
    <property type="molecule type" value="Genomic_DNA"/>
</dbReference>
<dbReference type="Pfam" id="PF07702">
    <property type="entry name" value="UTRA"/>
    <property type="match status" value="1"/>
</dbReference>
<dbReference type="CDD" id="cd07377">
    <property type="entry name" value="WHTH_GntR"/>
    <property type="match status" value="1"/>
</dbReference>
<evidence type="ECO:0000256" key="3">
    <source>
        <dbReference type="ARBA" id="ARBA00023163"/>
    </source>
</evidence>
<evidence type="ECO:0000313" key="4">
    <source>
        <dbReference type="EMBL" id="NME53043.1"/>
    </source>
</evidence>
<dbReference type="Proteomes" id="UP000522333">
    <property type="component" value="Unassembled WGS sequence"/>
</dbReference>
<dbReference type="GO" id="GO:0003677">
    <property type="term" value="F:DNA binding"/>
    <property type="evidence" value="ECO:0007669"/>
    <property type="project" value="UniProtKB-KW"/>
</dbReference>
<dbReference type="InterPro" id="IPR000524">
    <property type="entry name" value="Tscrpt_reg_HTH_GntR"/>
</dbReference>
<dbReference type="PROSITE" id="PS50949">
    <property type="entry name" value="HTH_GNTR"/>
    <property type="match status" value="1"/>
</dbReference>
<dbReference type="AlphaFoldDB" id="A0A848CL20"/>
<dbReference type="PRINTS" id="PR00035">
    <property type="entry name" value="HTHGNTR"/>
</dbReference>
<dbReference type="GO" id="GO:0045892">
    <property type="term" value="P:negative regulation of DNA-templated transcription"/>
    <property type="evidence" value="ECO:0007669"/>
    <property type="project" value="TreeGrafter"/>
</dbReference>
<dbReference type="GO" id="GO:0003700">
    <property type="term" value="F:DNA-binding transcription factor activity"/>
    <property type="evidence" value="ECO:0007669"/>
    <property type="project" value="InterPro"/>
</dbReference>
<dbReference type="RefSeq" id="WP_168936339.1">
    <property type="nucleotide sequence ID" value="NZ_CAMDEI010000134.1"/>
</dbReference>
<dbReference type="InterPro" id="IPR036388">
    <property type="entry name" value="WH-like_DNA-bd_sf"/>
</dbReference>
<dbReference type="InterPro" id="IPR011663">
    <property type="entry name" value="UTRA"/>
</dbReference>
<dbReference type="SMART" id="SM00345">
    <property type="entry name" value="HTH_GNTR"/>
    <property type="match status" value="1"/>
</dbReference>
<dbReference type="SUPFAM" id="SSF64288">
    <property type="entry name" value="Chorismate lyase-like"/>
    <property type="match status" value="1"/>
</dbReference>
<keyword evidence="2" id="KW-0238">DNA-binding</keyword>
<name>A0A848CL20_9BACT</name>
<protein>
    <submittedName>
        <fullName evidence="4">GntR family transcriptional regulator</fullName>
    </submittedName>
</protein>
<dbReference type="InterPro" id="IPR036390">
    <property type="entry name" value="WH_DNA-bd_sf"/>
</dbReference>
<comment type="caution">
    <text evidence="4">The sequence shown here is derived from an EMBL/GenBank/DDBJ whole genome shotgun (WGS) entry which is preliminary data.</text>
</comment>
<dbReference type="SUPFAM" id="SSF46785">
    <property type="entry name" value="Winged helix' DNA-binding domain"/>
    <property type="match status" value="1"/>
</dbReference>
<gene>
    <name evidence="4" type="ORF">HF854_11095</name>
</gene>
<proteinExistence type="predicted"/>
<dbReference type="Gene3D" id="3.40.1410.10">
    <property type="entry name" value="Chorismate lyase-like"/>
    <property type="match status" value="1"/>
</dbReference>